<evidence type="ECO:0000256" key="1">
    <source>
        <dbReference type="ARBA" id="ARBA00022723"/>
    </source>
</evidence>
<evidence type="ECO:0000313" key="6">
    <source>
        <dbReference type="Proteomes" id="UP000229952"/>
    </source>
</evidence>
<keyword evidence="1" id="KW-0479">Metal-binding</keyword>
<dbReference type="EMBL" id="PCRQ01000018">
    <property type="protein sequence ID" value="PIP24456.1"/>
    <property type="molecule type" value="Genomic_DNA"/>
</dbReference>
<dbReference type="InterPro" id="IPR017900">
    <property type="entry name" value="4Fe4S_Fe_S_CS"/>
</dbReference>
<protein>
    <submittedName>
        <fullName evidence="5">Ferredoxin</fullName>
    </submittedName>
</protein>
<evidence type="ECO:0000259" key="4">
    <source>
        <dbReference type="PROSITE" id="PS51379"/>
    </source>
</evidence>
<keyword evidence="3" id="KW-0411">Iron-sulfur</keyword>
<dbReference type="InterPro" id="IPR017896">
    <property type="entry name" value="4Fe4S_Fe-S-bd"/>
</dbReference>
<reference evidence="5 6" key="1">
    <citation type="submission" date="2017-09" db="EMBL/GenBank/DDBJ databases">
        <title>Depth-based differentiation of microbial function through sediment-hosted aquifers and enrichment of novel symbionts in the deep terrestrial subsurface.</title>
        <authorList>
            <person name="Probst A.J."/>
            <person name="Ladd B."/>
            <person name="Jarett J.K."/>
            <person name="Geller-Mcgrath D.E."/>
            <person name="Sieber C.M."/>
            <person name="Emerson J.B."/>
            <person name="Anantharaman K."/>
            <person name="Thomas B.C."/>
            <person name="Malmstrom R."/>
            <person name="Stieglmeier M."/>
            <person name="Klingl A."/>
            <person name="Woyke T."/>
            <person name="Ryan C.M."/>
            <person name="Banfield J.F."/>
        </authorList>
    </citation>
    <scope>NUCLEOTIDE SEQUENCE [LARGE SCALE GENOMIC DNA]</scope>
    <source>
        <strain evidence="5">CG23_combo_of_CG06-09_8_20_14_all_37_18</strain>
    </source>
</reference>
<evidence type="ECO:0000313" key="5">
    <source>
        <dbReference type="EMBL" id="PIP24456.1"/>
    </source>
</evidence>
<dbReference type="Gene3D" id="3.30.70.20">
    <property type="match status" value="1"/>
</dbReference>
<dbReference type="PROSITE" id="PS51379">
    <property type="entry name" value="4FE4S_FER_2"/>
    <property type="match status" value="1"/>
</dbReference>
<dbReference type="PROSITE" id="PS00198">
    <property type="entry name" value="4FE4S_FER_1"/>
    <property type="match status" value="1"/>
</dbReference>
<name>A0A2G9YYY4_9BACT</name>
<sequence length="58" mass="6220">MLIINKEKCIGCGLCVTECPGGTELKEDGKAEVIDSQKLEECGGEKVCPYGAIEETKE</sequence>
<dbReference type="Proteomes" id="UP000229952">
    <property type="component" value="Unassembled WGS sequence"/>
</dbReference>
<organism evidence="5 6">
    <name type="scientific">Candidatus Nealsonbacteria bacterium CG23_combo_of_CG06-09_8_20_14_all_37_18</name>
    <dbReference type="NCBI Taxonomy" id="1974720"/>
    <lineage>
        <taxon>Bacteria</taxon>
        <taxon>Candidatus Nealsoniibacteriota</taxon>
    </lineage>
</organism>
<dbReference type="SUPFAM" id="SSF54862">
    <property type="entry name" value="4Fe-4S ferredoxins"/>
    <property type="match status" value="1"/>
</dbReference>
<dbReference type="GO" id="GO:0046872">
    <property type="term" value="F:metal ion binding"/>
    <property type="evidence" value="ECO:0007669"/>
    <property type="project" value="UniProtKB-KW"/>
</dbReference>
<gene>
    <name evidence="5" type="ORF">COX35_00900</name>
</gene>
<proteinExistence type="predicted"/>
<dbReference type="AlphaFoldDB" id="A0A2G9YYY4"/>
<evidence type="ECO:0000256" key="2">
    <source>
        <dbReference type="ARBA" id="ARBA00023004"/>
    </source>
</evidence>
<evidence type="ECO:0000256" key="3">
    <source>
        <dbReference type="ARBA" id="ARBA00023014"/>
    </source>
</evidence>
<accession>A0A2G9YYY4</accession>
<dbReference type="GO" id="GO:0051536">
    <property type="term" value="F:iron-sulfur cluster binding"/>
    <property type="evidence" value="ECO:0007669"/>
    <property type="project" value="UniProtKB-KW"/>
</dbReference>
<comment type="caution">
    <text evidence="5">The sequence shown here is derived from an EMBL/GenBank/DDBJ whole genome shotgun (WGS) entry which is preliminary data.</text>
</comment>
<feature type="domain" description="4Fe-4S ferredoxin-type" evidence="4">
    <location>
        <begin position="1"/>
        <end position="28"/>
    </location>
</feature>
<dbReference type="Pfam" id="PF00037">
    <property type="entry name" value="Fer4"/>
    <property type="match status" value="1"/>
</dbReference>
<keyword evidence="2" id="KW-0408">Iron</keyword>